<gene>
    <name evidence="4" type="ORF">SADUNF_Sadunf07G0019300</name>
</gene>
<comment type="caution">
    <text evidence="4">The sequence shown here is derived from an EMBL/GenBank/DDBJ whole genome shotgun (WGS) entry which is preliminary data.</text>
</comment>
<keyword evidence="1" id="KW-0677">Repeat</keyword>
<reference evidence="4 5" key="1">
    <citation type="submission" date="2020-10" db="EMBL/GenBank/DDBJ databases">
        <title>Plant Genome Project.</title>
        <authorList>
            <person name="Zhang R.-G."/>
        </authorList>
    </citation>
    <scope>NUCLEOTIDE SEQUENCE [LARGE SCALE GENOMIC DNA]</scope>
    <source>
        <strain evidence="4">FAFU-HL-1</strain>
        <tissue evidence="4">Leaf</tissue>
    </source>
</reference>
<proteinExistence type="predicted"/>
<evidence type="ECO:0000256" key="1">
    <source>
        <dbReference type="ARBA" id="ARBA00022737"/>
    </source>
</evidence>
<feature type="repeat" description="PPR" evidence="2">
    <location>
        <begin position="152"/>
        <end position="186"/>
    </location>
</feature>
<dbReference type="Pfam" id="PF01535">
    <property type="entry name" value="PPR"/>
    <property type="match status" value="1"/>
</dbReference>
<evidence type="ECO:0008006" key="6">
    <source>
        <dbReference type="Google" id="ProtNLM"/>
    </source>
</evidence>
<dbReference type="FunFam" id="1.25.40.10:FF:000382">
    <property type="entry name" value="Pentatricopeptide repeat-containing protein"/>
    <property type="match status" value="1"/>
</dbReference>
<dbReference type="InterPro" id="IPR002885">
    <property type="entry name" value="PPR_rpt"/>
</dbReference>
<dbReference type="EMBL" id="JADGMS010000007">
    <property type="protein sequence ID" value="KAF9678288.1"/>
    <property type="molecule type" value="Genomic_DNA"/>
</dbReference>
<dbReference type="NCBIfam" id="TIGR00756">
    <property type="entry name" value="PPR"/>
    <property type="match status" value="3"/>
</dbReference>
<organism evidence="4 5">
    <name type="scientific">Salix dunnii</name>
    <dbReference type="NCBI Taxonomy" id="1413687"/>
    <lineage>
        <taxon>Eukaryota</taxon>
        <taxon>Viridiplantae</taxon>
        <taxon>Streptophyta</taxon>
        <taxon>Embryophyta</taxon>
        <taxon>Tracheophyta</taxon>
        <taxon>Spermatophyta</taxon>
        <taxon>Magnoliopsida</taxon>
        <taxon>eudicotyledons</taxon>
        <taxon>Gunneridae</taxon>
        <taxon>Pentapetalae</taxon>
        <taxon>rosids</taxon>
        <taxon>fabids</taxon>
        <taxon>Malpighiales</taxon>
        <taxon>Salicaceae</taxon>
        <taxon>Saliceae</taxon>
        <taxon>Salix</taxon>
    </lineage>
</organism>
<dbReference type="Gene3D" id="1.25.40.10">
    <property type="entry name" value="Tetratricopeptide repeat domain"/>
    <property type="match status" value="2"/>
</dbReference>
<dbReference type="InterPro" id="IPR011990">
    <property type="entry name" value="TPR-like_helical_dom_sf"/>
</dbReference>
<dbReference type="PROSITE" id="PS51375">
    <property type="entry name" value="PPR"/>
    <property type="match status" value="2"/>
</dbReference>
<sequence length="515" mass="57659">MPPKYSLLSKRYPSFFARTPINGNSKTTATFYLQNRYVHTGNLFDELPRRDLYSLNSQLASYSRDGNFLATWDLFSRIHSAFFELDAYTFSPVLRACSALPDTKCGRQVHALMIKTGTDLGTITKTALMDMYSKYGCLGESVKVFEEMEFRDVVTWNALVSSFLRHGLAKEALGIFRAMRRERVEMTEFTLCSVLKACAFIKAFRQGKQVHGLVIVMGRDLVVLGTALIDFYSNVGYIGEAMKVYSCLSCREDEVLRNSLIAGCVKHGRYEEAHLVMSSMRPNAVALTTALSACSDNSDLWVGMQIHCVALRFGFIANTQVCNVWDVVESLRCNMRKKGLAKALGGLASGLSIVLFLCGRFPLKQIHGGDQMHLVNYLTDLDSDASKVKMGRAFNTHYYFHHHHQAMLRALNKHRNPNRYGRLDKEPDTECLMEGELKTSGSSPSHEVSGSPKLCTLGPELAPQNVSPVKPSRRKGSKSHPLFSLCDGAGRKKNTTARPEFARYLQYVKEGGVWV</sequence>
<feature type="region of interest" description="Disordered" evidence="3">
    <location>
        <begin position="457"/>
        <end position="490"/>
    </location>
</feature>
<dbReference type="Pfam" id="PF13041">
    <property type="entry name" value="PPR_2"/>
    <property type="match status" value="1"/>
</dbReference>
<evidence type="ECO:0000313" key="5">
    <source>
        <dbReference type="Proteomes" id="UP000657918"/>
    </source>
</evidence>
<evidence type="ECO:0000256" key="3">
    <source>
        <dbReference type="SAM" id="MobiDB-lite"/>
    </source>
</evidence>
<dbReference type="GO" id="GO:0003723">
    <property type="term" value="F:RNA binding"/>
    <property type="evidence" value="ECO:0007669"/>
    <property type="project" value="InterPro"/>
</dbReference>
<feature type="repeat" description="PPR" evidence="2">
    <location>
        <begin position="253"/>
        <end position="287"/>
    </location>
</feature>
<dbReference type="GO" id="GO:0009451">
    <property type="term" value="P:RNA modification"/>
    <property type="evidence" value="ECO:0007669"/>
    <property type="project" value="InterPro"/>
</dbReference>
<protein>
    <recommendedName>
        <fullName evidence="6">Pentatricopeptide repeat-containing protein</fullName>
    </recommendedName>
</protein>
<evidence type="ECO:0000256" key="2">
    <source>
        <dbReference type="PROSITE-ProRule" id="PRU00708"/>
    </source>
</evidence>
<accession>A0A835JZH4</accession>
<dbReference type="Proteomes" id="UP000657918">
    <property type="component" value="Unassembled WGS sequence"/>
</dbReference>
<dbReference type="AlphaFoldDB" id="A0A835JZH4"/>
<name>A0A835JZH4_9ROSI</name>
<dbReference type="PANTHER" id="PTHR24015">
    <property type="entry name" value="OS07G0578800 PROTEIN-RELATED"/>
    <property type="match status" value="1"/>
</dbReference>
<keyword evidence="5" id="KW-1185">Reference proteome</keyword>
<dbReference type="OrthoDB" id="428771at2759"/>
<evidence type="ECO:0000313" key="4">
    <source>
        <dbReference type="EMBL" id="KAF9678288.1"/>
    </source>
</evidence>
<dbReference type="InterPro" id="IPR046960">
    <property type="entry name" value="PPR_At4g14850-like_plant"/>
</dbReference>